<dbReference type="InterPro" id="IPR001810">
    <property type="entry name" value="F-box_dom"/>
</dbReference>
<dbReference type="Proteomes" id="UP000694864">
    <property type="component" value="Chromosome 12"/>
</dbReference>
<dbReference type="PANTHER" id="PTHR44259:SF22">
    <property type="entry name" value="F-BOX DOMAIN-CONTAINING PROTEIN"/>
    <property type="match status" value="1"/>
</dbReference>
<evidence type="ECO:0000259" key="1">
    <source>
        <dbReference type="Pfam" id="PF00646"/>
    </source>
</evidence>
<dbReference type="Pfam" id="PF00646">
    <property type="entry name" value="F-box"/>
    <property type="match status" value="1"/>
</dbReference>
<feature type="domain" description="F-box" evidence="1">
    <location>
        <begin position="13"/>
        <end position="47"/>
    </location>
</feature>
<protein>
    <submittedName>
        <fullName evidence="4">Probable F-box protein At4g22060</fullName>
    </submittedName>
</protein>
<organism evidence="3 4">
    <name type="scientific">Camelina sativa</name>
    <name type="common">False flax</name>
    <name type="synonym">Myagrum sativum</name>
    <dbReference type="NCBI Taxonomy" id="90675"/>
    <lineage>
        <taxon>Eukaryota</taxon>
        <taxon>Viridiplantae</taxon>
        <taxon>Streptophyta</taxon>
        <taxon>Embryophyta</taxon>
        <taxon>Tracheophyta</taxon>
        <taxon>Spermatophyta</taxon>
        <taxon>Magnoliopsida</taxon>
        <taxon>eudicotyledons</taxon>
        <taxon>Gunneridae</taxon>
        <taxon>Pentapetalae</taxon>
        <taxon>rosids</taxon>
        <taxon>malvids</taxon>
        <taxon>Brassicales</taxon>
        <taxon>Brassicaceae</taxon>
        <taxon>Camelineae</taxon>
        <taxon>Camelina</taxon>
    </lineage>
</organism>
<evidence type="ECO:0000313" key="3">
    <source>
        <dbReference type="Proteomes" id="UP000694864"/>
    </source>
</evidence>
<dbReference type="InterPro" id="IPR036047">
    <property type="entry name" value="F-box-like_dom_sf"/>
</dbReference>
<dbReference type="InterPro" id="IPR005174">
    <property type="entry name" value="KIB1-4_b-propeller"/>
</dbReference>
<sequence length="400" mass="47349">MDSPSQMLDGSSWSMLPSDLIIMVFERLGFADFQRAKSVCQSWLYASRESAPSNQVPWLIIFPEKGKNYCLLFNPEEKEKKYRIKDLVHNFSNSHCLATCGSWFFMRDPLYNVYIMNLFTRERIDLPSLESKFSKIEIERTIDDMFHIKIDGEYTGYPEKDIDITFPLLWIDEKTKDFVVIWFFYYRRYRYIVYSRKGDHLWNHAHYCSEGSIVVDMVYKDHKIYLYTGSRDVQVLDFSTDIPRIIFETQVNYVRCGSKGIPRRVYPELGDVWKMKEKHLVVTLTGEPLLVKSILRSDSHLWTFRIYKMDSSNAKWEKITCLGDEAILLDQGTTVLANDNKNINRNSIYFSGYRSGYDSAWSENHIFIFNLDTHEVQRPHQHIFPSIQLCDARWFVPNFK</sequence>
<dbReference type="Gene3D" id="1.20.1280.50">
    <property type="match status" value="1"/>
</dbReference>
<dbReference type="SUPFAM" id="SSF81383">
    <property type="entry name" value="F-box domain"/>
    <property type="match status" value="1"/>
</dbReference>
<feature type="domain" description="KIB1-4 beta-propeller" evidence="2">
    <location>
        <begin position="73"/>
        <end position="370"/>
    </location>
</feature>
<dbReference type="RefSeq" id="XP_010448946.1">
    <property type="nucleotide sequence ID" value="XM_010450644.2"/>
</dbReference>
<dbReference type="PANTHER" id="PTHR44259">
    <property type="entry name" value="OS07G0183000 PROTEIN-RELATED"/>
    <property type="match status" value="1"/>
</dbReference>
<name>A0ABM0V0F0_CAMSA</name>
<accession>A0ABM0V0F0</accession>
<reference evidence="3" key="1">
    <citation type="journal article" date="2014" name="Nat. Commun.">
        <title>The emerging biofuel crop Camelina sativa retains a highly undifferentiated hexaploid genome structure.</title>
        <authorList>
            <person name="Kagale S."/>
            <person name="Koh C."/>
            <person name="Nixon J."/>
            <person name="Bollina V."/>
            <person name="Clarke W.E."/>
            <person name="Tuteja R."/>
            <person name="Spillane C."/>
            <person name="Robinson S.J."/>
            <person name="Links M.G."/>
            <person name="Clarke C."/>
            <person name="Higgins E.E."/>
            <person name="Huebert T."/>
            <person name="Sharpe A.G."/>
            <person name="Parkin I.A."/>
        </authorList>
    </citation>
    <scope>NUCLEOTIDE SEQUENCE [LARGE SCALE GENOMIC DNA]</scope>
    <source>
        <strain evidence="3">cv. DH55</strain>
    </source>
</reference>
<proteinExistence type="predicted"/>
<evidence type="ECO:0000259" key="2">
    <source>
        <dbReference type="Pfam" id="PF03478"/>
    </source>
</evidence>
<dbReference type="InterPro" id="IPR050942">
    <property type="entry name" value="F-box_BR-signaling"/>
</dbReference>
<gene>
    <name evidence="4" type="primary">LOC104731311</name>
</gene>
<dbReference type="Pfam" id="PF03478">
    <property type="entry name" value="Beta-prop_KIB1-4"/>
    <property type="match status" value="1"/>
</dbReference>
<dbReference type="GeneID" id="104731311"/>
<reference evidence="4" key="2">
    <citation type="submission" date="2025-08" db="UniProtKB">
        <authorList>
            <consortium name="RefSeq"/>
        </authorList>
    </citation>
    <scope>IDENTIFICATION</scope>
    <source>
        <tissue evidence="4">Leaf</tissue>
    </source>
</reference>
<evidence type="ECO:0000313" key="4">
    <source>
        <dbReference type="RefSeq" id="XP_010448946.1"/>
    </source>
</evidence>
<keyword evidence="3" id="KW-1185">Reference proteome</keyword>